<gene>
    <name evidence="2" type="ORF">TRFO_27577</name>
</gene>
<dbReference type="EMBL" id="MLAK01000779">
    <property type="protein sequence ID" value="OHT04854.1"/>
    <property type="molecule type" value="Genomic_DNA"/>
</dbReference>
<dbReference type="SUPFAM" id="SSF51126">
    <property type="entry name" value="Pectin lyase-like"/>
    <property type="match status" value="1"/>
</dbReference>
<dbReference type="AlphaFoldDB" id="A0A1J4K599"/>
<evidence type="ECO:0000256" key="1">
    <source>
        <dbReference type="SAM" id="Phobius"/>
    </source>
</evidence>
<dbReference type="GeneID" id="94840346"/>
<sequence length="484" mass="53707">MELRSNNSEQSIFNEPINTSDVISIHILFMLIFFSLIIESLSLLHIESSSIINVNHISGDPKARSADTIFFQDNMIKIKSCLFNNTRTQNEINKLSPIKSILFKGGSKITKSTFQNYNIQTISTDQDSYENDGIYIDSSYEHSGTGILYMTGCSFSGNPTSSAFYASTSISKFVLSDCLFDRVKTDGTINGASILSYASNFSLIRVKFSNHYRQSGNYMCYFRYGPSGTNVLSDPIIFDGCIFSNITHDGSSGTGIHLENPTILTFNNCSFSNTNSGSNGGALKLNTSCSTTTLTIQNCKFIDITSNGSGGAIDIGLWSKVYIDYCTFIHILLDQPLCYGGVISIIGDIPNLYIRHNYFDPKNPRNIDGGAIYTQNTTSNYDSLTASIENNTFINTCGGYGNKTSIYIRSYTATFTGNTFMDHTTYSTDSSLIIFEAYGASSIRFQSCVFQKLNSKSLASFVDPQYDEIDLYLQDCIFTRLYIY</sequence>
<evidence type="ECO:0000313" key="2">
    <source>
        <dbReference type="EMBL" id="OHT04854.1"/>
    </source>
</evidence>
<dbReference type="InterPro" id="IPR011050">
    <property type="entry name" value="Pectin_lyase_fold/virulence"/>
</dbReference>
<keyword evidence="1" id="KW-1133">Transmembrane helix</keyword>
<evidence type="ECO:0008006" key="4">
    <source>
        <dbReference type="Google" id="ProtNLM"/>
    </source>
</evidence>
<dbReference type="Proteomes" id="UP000179807">
    <property type="component" value="Unassembled WGS sequence"/>
</dbReference>
<feature type="transmembrane region" description="Helical" evidence="1">
    <location>
        <begin position="23"/>
        <end position="44"/>
    </location>
</feature>
<organism evidence="2 3">
    <name type="scientific">Tritrichomonas foetus</name>
    <dbReference type="NCBI Taxonomy" id="1144522"/>
    <lineage>
        <taxon>Eukaryota</taxon>
        <taxon>Metamonada</taxon>
        <taxon>Parabasalia</taxon>
        <taxon>Tritrichomonadida</taxon>
        <taxon>Tritrichomonadidae</taxon>
        <taxon>Tritrichomonas</taxon>
    </lineage>
</organism>
<name>A0A1J4K599_9EUKA</name>
<accession>A0A1J4K599</accession>
<keyword evidence="3" id="KW-1185">Reference proteome</keyword>
<reference evidence="2" key="1">
    <citation type="submission" date="2016-10" db="EMBL/GenBank/DDBJ databases">
        <authorList>
            <person name="Benchimol M."/>
            <person name="Almeida L.G."/>
            <person name="Vasconcelos A.T."/>
            <person name="Perreira-Neves A."/>
            <person name="Rosa I.A."/>
            <person name="Tasca T."/>
            <person name="Bogo M.R."/>
            <person name="de Souza W."/>
        </authorList>
    </citation>
    <scope>NUCLEOTIDE SEQUENCE [LARGE SCALE GENOMIC DNA]</scope>
    <source>
        <strain evidence="2">K</strain>
    </source>
</reference>
<dbReference type="InterPro" id="IPR006626">
    <property type="entry name" value="PbH1"/>
</dbReference>
<dbReference type="VEuPathDB" id="TrichDB:TRFO_27577"/>
<proteinExistence type="predicted"/>
<dbReference type="SMART" id="SM00710">
    <property type="entry name" value="PbH1"/>
    <property type="match status" value="4"/>
</dbReference>
<evidence type="ECO:0000313" key="3">
    <source>
        <dbReference type="Proteomes" id="UP000179807"/>
    </source>
</evidence>
<dbReference type="RefSeq" id="XP_068357990.1">
    <property type="nucleotide sequence ID" value="XM_068505642.1"/>
</dbReference>
<keyword evidence="1" id="KW-0472">Membrane</keyword>
<keyword evidence="1" id="KW-0812">Transmembrane</keyword>
<protein>
    <recommendedName>
        <fullName evidence="4">Right handed beta helix domain-containing protein</fullName>
    </recommendedName>
</protein>
<comment type="caution">
    <text evidence="2">The sequence shown here is derived from an EMBL/GenBank/DDBJ whole genome shotgun (WGS) entry which is preliminary data.</text>
</comment>